<dbReference type="GO" id="GO:0052925">
    <property type="term" value="F:dol-P-Man:Man(5)GlcNAc(2)-PP-Dol alpha-1,3-mannosyltransferase activity"/>
    <property type="evidence" value="ECO:0007669"/>
    <property type="project" value="UniProtKB-EC"/>
</dbReference>
<keyword evidence="13" id="KW-1185">Reference proteome</keyword>
<evidence type="ECO:0000313" key="13">
    <source>
        <dbReference type="Proteomes" id="UP001152888"/>
    </source>
</evidence>
<keyword evidence="5" id="KW-0808">Transferase</keyword>
<keyword evidence="4" id="KW-0328">Glycosyltransferase</keyword>
<evidence type="ECO:0000256" key="4">
    <source>
        <dbReference type="ARBA" id="ARBA00022676"/>
    </source>
</evidence>
<dbReference type="OrthoDB" id="20028at2759"/>
<organism evidence="12 13">
    <name type="scientific">Acanthoscelides obtectus</name>
    <name type="common">Bean weevil</name>
    <name type="synonym">Bruchus obtectus</name>
    <dbReference type="NCBI Taxonomy" id="200917"/>
    <lineage>
        <taxon>Eukaryota</taxon>
        <taxon>Metazoa</taxon>
        <taxon>Ecdysozoa</taxon>
        <taxon>Arthropoda</taxon>
        <taxon>Hexapoda</taxon>
        <taxon>Insecta</taxon>
        <taxon>Pterygota</taxon>
        <taxon>Neoptera</taxon>
        <taxon>Endopterygota</taxon>
        <taxon>Coleoptera</taxon>
        <taxon>Polyphaga</taxon>
        <taxon>Cucujiformia</taxon>
        <taxon>Chrysomeloidea</taxon>
        <taxon>Chrysomelidae</taxon>
        <taxon>Bruchinae</taxon>
        <taxon>Bruchini</taxon>
        <taxon>Acanthoscelides</taxon>
    </lineage>
</organism>
<evidence type="ECO:0000256" key="3">
    <source>
        <dbReference type="ARBA" id="ARBA00011964"/>
    </source>
</evidence>
<dbReference type="EC" id="2.4.1.258" evidence="3"/>
<reference evidence="12" key="1">
    <citation type="submission" date="2022-03" db="EMBL/GenBank/DDBJ databases">
        <authorList>
            <person name="Sayadi A."/>
        </authorList>
    </citation>
    <scope>NUCLEOTIDE SEQUENCE</scope>
</reference>
<evidence type="ECO:0000256" key="2">
    <source>
        <dbReference type="ARBA" id="ARBA00004922"/>
    </source>
</evidence>
<keyword evidence="6 11" id="KW-0812">Transmembrane</keyword>
<keyword evidence="9 11" id="KW-0472">Membrane</keyword>
<comment type="caution">
    <text evidence="12">The sequence shown here is derived from an EMBL/GenBank/DDBJ whole genome shotgun (WGS) entry which is preliminary data.</text>
</comment>
<feature type="transmembrane region" description="Helical" evidence="11">
    <location>
        <begin position="228"/>
        <end position="252"/>
    </location>
</feature>
<evidence type="ECO:0000256" key="5">
    <source>
        <dbReference type="ARBA" id="ARBA00022679"/>
    </source>
</evidence>
<evidence type="ECO:0000256" key="6">
    <source>
        <dbReference type="ARBA" id="ARBA00022692"/>
    </source>
</evidence>
<proteinExistence type="predicted"/>
<comment type="catalytic activity">
    <reaction evidence="10">
        <text>an alpha-D-Man-(1-&gt;2)-alpha-D-Man-(1-&gt;2)-alpha-D-Man-(1-&gt;3)-[alpha-D-Man-(1-&gt;6)]-beta-D-Man-(1-&gt;4)-beta-D-GlcNAc-(1-&gt;4)-alpha-D-GlcNAc-diphospho-di-trans,poly-cis-dolichol + a di-trans,poly-cis-dolichyl beta-D-mannosyl phosphate = an alpha-D-Man-(1-&gt;2)-alpha-D-Man-(1-&gt;2)-alpha-D-Man-(1-&gt;3)-[alpha-D-Man-(1-&gt;3)-alpha-D-Man-(1-&gt;6)]-beta-D-Man-(1-&gt;4)-beta-D-GlcNAc-(1-&gt;4)-alpha-D-GlcNAc-diphospho-di-trans,poly-cis-dolichol + a di-trans,poly-cis-dolichyl phosphate + H(+)</text>
        <dbReference type="Rhea" id="RHEA:29527"/>
        <dbReference type="Rhea" id="RHEA-COMP:19498"/>
        <dbReference type="Rhea" id="RHEA-COMP:19501"/>
        <dbReference type="Rhea" id="RHEA-COMP:19516"/>
        <dbReference type="Rhea" id="RHEA-COMP:19517"/>
        <dbReference type="ChEBI" id="CHEBI:15378"/>
        <dbReference type="ChEBI" id="CHEBI:57683"/>
        <dbReference type="ChEBI" id="CHEBI:58211"/>
        <dbReference type="ChEBI" id="CHEBI:132515"/>
        <dbReference type="ChEBI" id="CHEBI:132516"/>
        <dbReference type="EC" id="2.4.1.258"/>
    </reaction>
    <physiologicalReaction direction="left-to-right" evidence="10">
        <dbReference type="Rhea" id="RHEA:29528"/>
    </physiologicalReaction>
</comment>
<dbReference type="EMBL" id="CAKOFQ010007011">
    <property type="protein sequence ID" value="CAH1987178.1"/>
    <property type="molecule type" value="Genomic_DNA"/>
</dbReference>
<feature type="transmembrane region" description="Helical" evidence="11">
    <location>
        <begin position="121"/>
        <end position="140"/>
    </location>
</feature>
<dbReference type="InterPro" id="IPR007873">
    <property type="entry name" value="Glycosyltransferase_ALG3"/>
</dbReference>
<dbReference type="Pfam" id="PF05208">
    <property type="entry name" value="ALG3"/>
    <property type="match status" value="1"/>
</dbReference>
<evidence type="ECO:0000256" key="9">
    <source>
        <dbReference type="ARBA" id="ARBA00023136"/>
    </source>
</evidence>
<dbReference type="AlphaFoldDB" id="A0A9P0KYW0"/>
<evidence type="ECO:0000256" key="8">
    <source>
        <dbReference type="ARBA" id="ARBA00022989"/>
    </source>
</evidence>
<feature type="transmembrane region" description="Helical" evidence="11">
    <location>
        <begin position="41"/>
        <end position="61"/>
    </location>
</feature>
<dbReference type="PANTHER" id="PTHR12646">
    <property type="entry name" value="NOT56 - RELATED"/>
    <property type="match status" value="1"/>
</dbReference>
<accession>A0A9P0KYW0</accession>
<feature type="transmembrane region" description="Helical" evidence="11">
    <location>
        <begin position="289"/>
        <end position="308"/>
    </location>
</feature>
<evidence type="ECO:0000256" key="10">
    <source>
        <dbReference type="ARBA" id="ARBA00049506"/>
    </source>
</evidence>
<dbReference type="Proteomes" id="UP001152888">
    <property type="component" value="Unassembled WGS sequence"/>
</dbReference>
<feature type="transmembrane region" description="Helical" evidence="11">
    <location>
        <begin position="386"/>
        <end position="405"/>
    </location>
</feature>
<dbReference type="GO" id="GO:0005789">
    <property type="term" value="C:endoplasmic reticulum membrane"/>
    <property type="evidence" value="ECO:0007669"/>
    <property type="project" value="UniProtKB-SubCell"/>
</dbReference>
<evidence type="ECO:0000313" key="12">
    <source>
        <dbReference type="EMBL" id="CAH1987178.1"/>
    </source>
</evidence>
<keyword evidence="8 11" id="KW-1133">Transmembrane helix</keyword>
<sequence>MAPTKNKPPHARLNEKKGILEKLKDSLSVDYVKKLIFNPHYLTPVCYVILVFEAILNVLIIEKVKYTEIDWNAYMQEVEGFLNGTLDYHMLKGDTGPLVYPAGFVYIYSILYYVTSHGKNVYLAQYIFLVLYLLQTYLVHRIFRKSMKLPPYALVLVTLTSYRIHSISVLRLFNDPIAVLLFYVSLNLFISDKWKLGSIFYSLAVAVKMNILLYAPCLLIAYLTNLSILQTVLNLFICALVQLLLGSPFLYVNPLAYIQGSFDLGRVFEHKWTVNYRFLPRGIFEYQGFHLFLLALHISLLILFAPHFKCYLSSYAKLNVATKEFLKSVKEERRKRLTQTRKLSKSQKQFLDSFENSLKNSQYGEEKDPLDDAEKLEDKLSKITQLFILPFFVTNLIGVTCARSLHYQFYSWYFHSLVYLVFCTRFNRSFSFLLLGLIEYCWNVYPSTNFSSALLHICHITLLYGVYKSMKE</sequence>
<comment type="pathway">
    <text evidence="2">Protein modification; protein glycosylation.</text>
</comment>
<keyword evidence="7" id="KW-0256">Endoplasmic reticulum</keyword>
<protein>
    <recommendedName>
        <fullName evidence="3">dolichyl-P-Man:Man5GlcNAc2-PP-dolichol alpha-1,3-mannosyltransferase</fullName>
        <ecNumber evidence="3">2.4.1.258</ecNumber>
    </recommendedName>
</protein>
<evidence type="ECO:0000256" key="11">
    <source>
        <dbReference type="SAM" id="Phobius"/>
    </source>
</evidence>
<name>A0A9P0KYW0_ACAOB</name>
<feature type="transmembrane region" description="Helical" evidence="11">
    <location>
        <begin position="450"/>
        <end position="467"/>
    </location>
</feature>
<feature type="transmembrane region" description="Helical" evidence="11">
    <location>
        <begin position="199"/>
        <end position="222"/>
    </location>
</feature>
<dbReference type="PANTHER" id="PTHR12646:SF0">
    <property type="entry name" value="DOL-P-MAN:MAN(5)GLCNAC(2)-PP-DOL ALPHA-1,3-MANNOSYLTRANSFERASE"/>
    <property type="match status" value="1"/>
</dbReference>
<feature type="transmembrane region" description="Helical" evidence="11">
    <location>
        <begin position="98"/>
        <end position="115"/>
    </location>
</feature>
<feature type="transmembrane region" description="Helical" evidence="11">
    <location>
        <begin position="176"/>
        <end position="192"/>
    </location>
</feature>
<evidence type="ECO:0000256" key="7">
    <source>
        <dbReference type="ARBA" id="ARBA00022824"/>
    </source>
</evidence>
<evidence type="ECO:0000256" key="1">
    <source>
        <dbReference type="ARBA" id="ARBA00004477"/>
    </source>
</evidence>
<comment type="subcellular location">
    <subcellularLocation>
        <location evidence="1">Endoplasmic reticulum membrane</location>
        <topology evidence="1">Multi-pass membrane protein</topology>
    </subcellularLocation>
</comment>
<gene>
    <name evidence="12" type="ORF">ACAOBT_LOCUS17707</name>
</gene>